<dbReference type="PROSITE" id="PS51257">
    <property type="entry name" value="PROKAR_LIPOPROTEIN"/>
    <property type="match status" value="1"/>
</dbReference>
<keyword evidence="2" id="KW-1185">Reference proteome</keyword>
<name>A0ABY6ADU1_9GAMM</name>
<dbReference type="EMBL" id="CP054475">
    <property type="protein sequence ID" value="UXD88451.1"/>
    <property type="molecule type" value="Genomic_DNA"/>
</dbReference>
<evidence type="ECO:0000313" key="2">
    <source>
        <dbReference type="Proteomes" id="UP001065322"/>
    </source>
</evidence>
<organism evidence="1 2">
    <name type="scientific">Thalassolituus hydrocarboniclasticus</name>
    <dbReference type="NCBI Taxonomy" id="2742796"/>
    <lineage>
        <taxon>Bacteria</taxon>
        <taxon>Pseudomonadati</taxon>
        <taxon>Pseudomonadota</taxon>
        <taxon>Gammaproteobacteria</taxon>
        <taxon>Oceanospirillales</taxon>
        <taxon>Oceanospirillaceae</taxon>
        <taxon>Thalassolituus</taxon>
    </lineage>
</organism>
<sequence length="393" mass="42556">MTIKTSAITACISSALLLSGCNDNDNKAEAITFNDIAVVQSVASGESMIEFTDGITDVASNYNSKTATDYGIATRGEYIYHIGRYNIDTIQKYHIDNPQLGYYPGEGYSLRSAGETTSANPYNISFITDDTAVITRYGSAKAWVINLAAKNSDDFLIRELDLSHHTTGADDTVPEMDMVFTHNNRVYITLQNLTEWVSSGNEKVVVFDATSWEEIDTDSVTPGTQAIELSLANHQSGVVYGDTMYLGSLVYGPLSGGIEAVNLNDFSTEVLTDEYAVNRVTATESGKIFFTSYEGWSSEKGSSIDTLYKLNSDNSASKVSTELASGNISALASKGEVLWLGLPGTSNKIIRINAAADFSAPKPLNEIQLSSVETALKPVQIEFLTIEQNIGDF</sequence>
<accession>A0ABY6ADU1</accession>
<gene>
    <name evidence="1" type="ORF">HUF19_13910</name>
</gene>
<protein>
    <recommendedName>
        <fullName evidence="3">DUF4374 domain-containing protein</fullName>
    </recommendedName>
</protein>
<evidence type="ECO:0000313" key="1">
    <source>
        <dbReference type="EMBL" id="UXD88451.1"/>
    </source>
</evidence>
<dbReference type="Proteomes" id="UP001065322">
    <property type="component" value="Chromosome"/>
</dbReference>
<dbReference type="SUPFAM" id="SSF63829">
    <property type="entry name" value="Calcium-dependent phosphotriesterase"/>
    <property type="match status" value="1"/>
</dbReference>
<dbReference type="RefSeq" id="WP_260997184.1">
    <property type="nucleotide sequence ID" value="NZ_CP054475.1"/>
</dbReference>
<proteinExistence type="predicted"/>
<reference evidence="2" key="1">
    <citation type="submission" date="2020-06" db="EMBL/GenBank/DDBJ databases">
        <title>Thalassolituus marinus alknpb1M-1, a hydrocarbon-degrading bacterium isolated from the deep-sea overlying water using an in-situ strategy from the South China Sea basin.</title>
        <authorList>
            <person name="Dong C."/>
            <person name="Chen Y."/>
            <person name="Shao Z."/>
        </authorList>
    </citation>
    <scope>NUCLEOTIDE SEQUENCE [LARGE SCALE GENOMIC DNA]</scope>
    <source>
        <strain evidence="2">alknpb1M-1</strain>
    </source>
</reference>
<evidence type="ECO:0008006" key="3">
    <source>
        <dbReference type="Google" id="ProtNLM"/>
    </source>
</evidence>